<name>H3GII0_PHYRM</name>
<feature type="transmembrane region" description="Helical" evidence="1">
    <location>
        <begin position="149"/>
        <end position="170"/>
    </location>
</feature>
<evidence type="ECO:0000313" key="3">
    <source>
        <dbReference type="Proteomes" id="UP000005238"/>
    </source>
</evidence>
<reference evidence="2" key="2">
    <citation type="submission" date="2015-06" db="UniProtKB">
        <authorList>
            <consortium name="EnsemblProtists"/>
        </authorList>
    </citation>
    <scope>IDENTIFICATION</scope>
    <source>
        <strain evidence="2">Pr102</strain>
    </source>
</reference>
<dbReference type="PANTHER" id="PTHR34966:SF1">
    <property type="entry name" value="OS04G0508100 PROTEIN"/>
    <property type="match status" value="1"/>
</dbReference>
<dbReference type="HOGENOM" id="CLU_010354_5_0_1"/>
<dbReference type="STRING" id="164328.H3GII0"/>
<keyword evidence="1" id="KW-0472">Membrane</keyword>
<feature type="transmembrane region" description="Helical" evidence="1">
    <location>
        <begin position="96"/>
        <end position="122"/>
    </location>
</feature>
<feature type="transmembrane region" description="Helical" evidence="1">
    <location>
        <begin position="353"/>
        <end position="374"/>
    </location>
</feature>
<dbReference type="EnsemblProtists" id="Phyra75872">
    <property type="protein sequence ID" value="Phyra75872"/>
    <property type="gene ID" value="Phyra75872"/>
</dbReference>
<dbReference type="Proteomes" id="UP000005238">
    <property type="component" value="Unassembled WGS sequence"/>
</dbReference>
<dbReference type="eggNOG" id="ENOG502S5FP">
    <property type="taxonomic scope" value="Eukaryota"/>
</dbReference>
<proteinExistence type="predicted"/>
<dbReference type="PANTHER" id="PTHR34966">
    <property type="entry name" value="OSJNBA0043L24.15 PROTEIN"/>
    <property type="match status" value="1"/>
</dbReference>
<sequence>MSFFQRLVSYVINDVAVKALSNSRAFQRFALKTHYHVEDAKTMASTGTNALKNSFENYAPKVKEFGEAFREECATMLRELSRLVLKTPKKVIHLSYWVFAVWWVVILSVHVITCVFNALYAYSYWKLKGSYLNLCLAFYQIGLPEKDHGVIIIVHAIVSTIHGICILLMLGGSLRQNSLAFTPWSSSTAGSANRRRSSALLQSFIRLYSKVMYPFSLCGVNGKYFHFALNCRELVETTLQTVQAYRMSTLLPRTLLNRFYVVLLVANCWSSHIADSVFFGRDEARRRFACIVMDCILDLMACTGVVVLVLLDYVGDYDPTILSFNEVVWYDDEWVARALNELRMVVIVSWSDLMSRTMFSLGLVITTTSMKRLLWQLPRNGNRKIPQV</sequence>
<protein>
    <submittedName>
        <fullName evidence="2">Uncharacterized protein</fullName>
    </submittedName>
</protein>
<dbReference type="VEuPathDB" id="FungiDB:KRP22_1735"/>
<keyword evidence="1" id="KW-0812">Transmembrane</keyword>
<dbReference type="OMA" id="LPRIWIN"/>
<evidence type="ECO:0000313" key="2">
    <source>
        <dbReference type="EnsemblProtists" id="Phyra75872"/>
    </source>
</evidence>
<organism evidence="2 3">
    <name type="scientific">Phytophthora ramorum</name>
    <name type="common">Sudden oak death agent</name>
    <dbReference type="NCBI Taxonomy" id="164328"/>
    <lineage>
        <taxon>Eukaryota</taxon>
        <taxon>Sar</taxon>
        <taxon>Stramenopiles</taxon>
        <taxon>Oomycota</taxon>
        <taxon>Peronosporomycetes</taxon>
        <taxon>Peronosporales</taxon>
        <taxon>Peronosporaceae</taxon>
        <taxon>Phytophthora</taxon>
    </lineage>
</organism>
<dbReference type="EMBL" id="DS566012">
    <property type="status" value="NOT_ANNOTATED_CDS"/>
    <property type="molecule type" value="Genomic_DNA"/>
</dbReference>
<dbReference type="InParanoid" id="H3GII0"/>
<evidence type="ECO:0000256" key="1">
    <source>
        <dbReference type="SAM" id="Phobius"/>
    </source>
</evidence>
<keyword evidence="1" id="KW-1133">Transmembrane helix</keyword>
<reference evidence="3" key="1">
    <citation type="journal article" date="2006" name="Science">
        <title>Phytophthora genome sequences uncover evolutionary origins and mechanisms of pathogenesis.</title>
        <authorList>
            <person name="Tyler B.M."/>
            <person name="Tripathy S."/>
            <person name="Zhang X."/>
            <person name="Dehal P."/>
            <person name="Jiang R.H."/>
            <person name="Aerts A."/>
            <person name="Arredondo F.D."/>
            <person name="Baxter L."/>
            <person name="Bensasson D."/>
            <person name="Beynon J.L."/>
            <person name="Chapman J."/>
            <person name="Damasceno C.M."/>
            <person name="Dorrance A.E."/>
            <person name="Dou D."/>
            <person name="Dickerman A.W."/>
            <person name="Dubchak I.L."/>
            <person name="Garbelotto M."/>
            <person name="Gijzen M."/>
            <person name="Gordon S.G."/>
            <person name="Govers F."/>
            <person name="Grunwald N.J."/>
            <person name="Huang W."/>
            <person name="Ivors K.L."/>
            <person name="Jones R.W."/>
            <person name="Kamoun S."/>
            <person name="Krampis K."/>
            <person name="Lamour K.H."/>
            <person name="Lee M.K."/>
            <person name="McDonald W.H."/>
            <person name="Medina M."/>
            <person name="Meijer H.J."/>
            <person name="Nordberg E.K."/>
            <person name="Maclean D.J."/>
            <person name="Ospina-Giraldo M.D."/>
            <person name="Morris P.F."/>
            <person name="Phuntumart V."/>
            <person name="Putnam N.H."/>
            <person name="Rash S."/>
            <person name="Rose J.K."/>
            <person name="Sakihama Y."/>
            <person name="Salamov A.A."/>
            <person name="Savidor A."/>
            <person name="Scheuring C.F."/>
            <person name="Smith B.M."/>
            <person name="Sobral B.W."/>
            <person name="Terry A."/>
            <person name="Torto-Alalibo T.A."/>
            <person name="Win J."/>
            <person name="Xu Z."/>
            <person name="Zhang H."/>
            <person name="Grigoriev I.V."/>
            <person name="Rokhsar D.S."/>
            <person name="Boore J.L."/>
        </authorList>
    </citation>
    <scope>NUCLEOTIDE SEQUENCE [LARGE SCALE GENOMIC DNA]</scope>
    <source>
        <strain evidence="3">Pr102</strain>
    </source>
</reference>
<dbReference type="AlphaFoldDB" id="H3GII0"/>
<dbReference type="VEuPathDB" id="FungiDB:KRP23_9204"/>
<keyword evidence="3" id="KW-1185">Reference proteome</keyword>
<accession>H3GII0</accession>
<feature type="transmembrane region" description="Helical" evidence="1">
    <location>
        <begin position="288"/>
        <end position="311"/>
    </location>
</feature>